<dbReference type="InterPro" id="IPR050158">
    <property type="entry name" value="Ubiquitin_ubiquitin-like"/>
</dbReference>
<dbReference type="Gene3D" id="3.10.20.90">
    <property type="entry name" value="Phosphatidylinositol 3-kinase Catalytic Subunit, Chain A, domain 1"/>
    <property type="match status" value="1"/>
</dbReference>
<proteinExistence type="predicted"/>
<reference evidence="2 3" key="1">
    <citation type="submission" date="2016-11" db="EMBL/GenBank/DDBJ databases">
        <title>The macronuclear genome of Stentor coeruleus: a giant cell with tiny introns.</title>
        <authorList>
            <person name="Slabodnick M."/>
            <person name="Ruby J.G."/>
            <person name="Reiff S.B."/>
            <person name="Swart E.C."/>
            <person name="Gosai S."/>
            <person name="Prabakaran S."/>
            <person name="Witkowska E."/>
            <person name="Larue G.E."/>
            <person name="Fisher S."/>
            <person name="Freeman R.M."/>
            <person name="Gunawardena J."/>
            <person name="Chu W."/>
            <person name="Stover N.A."/>
            <person name="Gregory B.D."/>
            <person name="Nowacki M."/>
            <person name="Derisi J."/>
            <person name="Roy S.W."/>
            <person name="Marshall W.F."/>
            <person name="Sood P."/>
        </authorList>
    </citation>
    <scope>NUCLEOTIDE SEQUENCE [LARGE SCALE GENOMIC DNA]</scope>
    <source>
        <strain evidence="2">WM001</strain>
    </source>
</reference>
<feature type="domain" description="Ubiquitin-like" evidence="1">
    <location>
        <begin position="1"/>
        <end position="76"/>
    </location>
</feature>
<dbReference type="PROSITE" id="PS50053">
    <property type="entry name" value="UBIQUITIN_2"/>
    <property type="match status" value="1"/>
</dbReference>
<dbReference type="SUPFAM" id="SSF54236">
    <property type="entry name" value="Ubiquitin-like"/>
    <property type="match status" value="1"/>
</dbReference>
<dbReference type="InterPro" id="IPR019956">
    <property type="entry name" value="Ubiquitin_dom"/>
</dbReference>
<sequence>MELYVKPINRMQFTILAENSETIENIKHKIYEHLNLPIDEQKLIYKNKLLENTMRVGDYNLIQESTLYLIPILIGGNGGNCSFGHSFEFNALNQEEKKEGLPSKKAPRWRRYSAGINFEGKCMNTLCEAYQHRVLVKEKFGTFIIHLKIKELPCPLCKINIVDADNVMFNYCKWKIYGATADSGKIIKYQDSSNDFYKWVSFNGNSKTIWQFLKIEVTKI</sequence>
<keyword evidence="3" id="KW-1185">Reference proteome</keyword>
<organism evidence="2 3">
    <name type="scientific">Stentor coeruleus</name>
    <dbReference type="NCBI Taxonomy" id="5963"/>
    <lineage>
        <taxon>Eukaryota</taxon>
        <taxon>Sar</taxon>
        <taxon>Alveolata</taxon>
        <taxon>Ciliophora</taxon>
        <taxon>Postciliodesmatophora</taxon>
        <taxon>Heterotrichea</taxon>
        <taxon>Heterotrichida</taxon>
        <taxon>Stentoridae</taxon>
        <taxon>Stentor</taxon>
    </lineage>
</organism>
<dbReference type="SMART" id="SM00213">
    <property type="entry name" value="UBQ"/>
    <property type="match status" value="1"/>
</dbReference>
<dbReference type="PANTHER" id="PTHR10666">
    <property type="entry name" value="UBIQUITIN"/>
    <property type="match status" value="1"/>
</dbReference>
<dbReference type="Proteomes" id="UP000187209">
    <property type="component" value="Unassembled WGS sequence"/>
</dbReference>
<gene>
    <name evidence="2" type="ORF">SteCoe_32104</name>
</gene>
<dbReference type="OrthoDB" id="267397at2759"/>
<evidence type="ECO:0000313" key="2">
    <source>
        <dbReference type="EMBL" id="OMJ70017.1"/>
    </source>
</evidence>
<dbReference type="AlphaFoldDB" id="A0A1R2AZV6"/>
<evidence type="ECO:0000259" key="1">
    <source>
        <dbReference type="PROSITE" id="PS50053"/>
    </source>
</evidence>
<dbReference type="Pfam" id="PF00240">
    <property type="entry name" value="ubiquitin"/>
    <property type="match status" value="1"/>
</dbReference>
<dbReference type="PRINTS" id="PR00348">
    <property type="entry name" value="UBIQUITIN"/>
</dbReference>
<protein>
    <recommendedName>
        <fullName evidence="1">Ubiquitin-like domain-containing protein</fullName>
    </recommendedName>
</protein>
<dbReference type="InterPro" id="IPR000626">
    <property type="entry name" value="Ubiquitin-like_dom"/>
</dbReference>
<name>A0A1R2AZV6_9CILI</name>
<dbReference type="EMBL" id="MPUH01001133">
    <property type="protein sequence ID" value="OMJ70017.1"/>
    <property type="molecule type" value="Genomic_DNA"/>
</dbReference>
<comment type="caution">
    <text evidence="2">The sequence shown here is derived from an EMBL/GenBank/DDBJ whole genome shotgun (WGS) entry which is preliminary data.</text>
</comment>
<dbReference type="InterPro" id="IPR029071">
    <property type="entry name" value="Ubiquitin-like_domsf"/>
</dbReference>
<evidence type="ECO:0000313" key="3">
    <source>
        <dbReference type="Proteomes" id="UP000187209"/>
    </source>
</evidence>
<accession>A0A1R2AZV6</accession>